<accession>A0A5B9DPG7</accession>
<name>A0A5B9DPG7_9HYPH</name>
<dbReference type="RefSeq" id="WP_147656519.1">
    <property type="nucleotide sequence ID" value="NZ_BMFM01000001.1"/>
</dbReference>
<dbReference type="EMBL" id="CP041690">
    <property type="protein sequence ID" value="QEE21321.1"/>
    <property type="molecule type" value="Genomic_DNA"/>
</dbReference>
<dbReference type="OrthoDB" id="8455514at2"/>
<proteinExistence type="predicted"/>
<reference evidence="1 2" key="1">
    <citation type="journal article" date="2015" name="Int. J. Syst. Evol. Microbiol.">
        <title>Youhaiella tibetensis gen. nov., sp. nov., isolated from subsurface sediment.</title>
        <authorList>
            <person name="Wang Y.X."/>
            <person name="Huang F.Q."/>
            <person name="Nogi Y."/>
            <person name="Pang S.J."/>
            <person name="Wang P.K."/>
            <person name="Lv J."/>
        </authorList>
    </citation>
    <scope>NUCLEOTIDE SEQUENCE [LARGE SCALE GENOMIC DNA]</scope>
    <source>
        <strain evidence="2">fig4</strain>
    </source>
</reference>
<dbReference type="PROSITE" id="PS51257">
    <property type="entry name" value="PROKAR_LIPOPROTEIN"/>
    <property type="match status" value="1"/>
</dbReference>
<gene>
    <name evidence="1" type="ORF">FNA67_14500</name>
</gene>
<dbReference type="Proteomes" id="UP000321062">
    <property type="component" value="Chromosome"/>
</dbReference>
<evidence type="ECO:0000313" key="2">
    <source>
        <dbReference type="Proteomes" id="UP000321062"/>
    </source>
</evidence>
<dbReference type="AlphaFoldDB" id="A0A5B9DPG7"/>
<organism evidence="1 2">
    <name type="scientific">Paradevosia tibetensis</name>
    <dbReference type="NCBI Taxonomy" id="1447062"/>
    <lineage>
        <taxon>Bacteria</taxon>
        <taxon>Pseudomonadati</taxon>
        <taxon>Pseudomonadota</taxon>
        <taxon>Alphaproteobacteria</taxon>
        <taxon>Hyphomicrobiales</taxon>
        <taxon>Devosiaceae</taxon>
        <taxon>Paradevosia</taxon>
    </lineage>
</organism>
<dbReference type="KEGG" id="yti:FNA67_14500"/>
<keyword evidence="2" id="KW-1185">Reference proteome</keyword>
<sequence length="65" mass="7186">MPGRKRNRLLPWFIGLAIVLVVIGYAGYQMVATSCPVTPPIVLMVLGVVPFVYLALMYLAFTSQE</sequence>
<evidence type="ECO:0000313" key="1">
    <source>
        <dbReference type="EMBL" id="QEE21321.1"/>
    </source>
</evidence>
<protein>
    <submittedName>
        <fullName evidence="1">Uncharacterized protein</fullName>
    </submittedName>
</protein>